<reference evidence="3" key="1">
    <citation type="journal article" date="2019" name="Int. J. Syst. Evol. Microbiol.">
        <title>The Global Catalogue of Microorganisms (GCM) 10K type strain sequencing project: providing services to taxonomists for standard genome sequencing and annotation.</title>
        <authorList>
            <consortium name="The Broad Institute Genomics Platform"/>
            <consortium name="The Broad Institute Genome Sequencing Center for Infectious Disease"/>
            <person name="Wu L."/>
            <person name="Ma J."/>
        </authorList>
    </citation>
    <scope>NUCLEOTIDE SEQUENCE [LARGE SCALE GENOMIC DNA]</scope>
    <source>
        <strain evidence="3">CCM 8479</strain>
    </source>
</reference>
<keyword evidence="2" id="KW-0255">Endonuclease</keyword>
<dbReference type="EMBL" id="JBHSKL010000003">
    <property type="protein sequence ID" value="MFC5223452.1"/>
    <property type="molecule type" value="Genomic_DNA"/>
</dbReference>
<comment type="caution">
    <text evidence="2">The sequence shown here is derived from an EMBL/GenBank/DDBJ whole genome shotgun (WGS) entry which is preliminary data.</text>
</comment>
<dbReference type="InterPro" id="IPR005135">
    <property type="entry name" value="Endo/exonuclease/phosphatase"/>
</dbReference>
<gene>
    <name evidence="2" type="ORF">ACFPN6_02320</name>
</gene>
<keyword evidence="3" id="KW-1185">Reference proteome</keyword>
<protein>
    <submittedName>
        <fullName evidence="2">Endonuclease/exonuclease/phosphatase family protein</fullName>
    </submittedName>
</protein>
<evidence type="ECO:0000259" key="1">
    <source>
        <dbReference type="Pfam" id="PF03372"/>
    </source>
</evidence>
<dbReference type="GO" id="GO:0004519">
    <property type="term" value="F:endonuclease activity"/>
    <property type="evidence" value="ECO:0007669"/>
    <property type="project" value="UniProtKB-KW"/>
</dbReference>
<dbReference type="Gene3D" id="3.60.10.10">
    <property type="entry name" value="Endonuclease/exonuclease/phosphatase"/>
    <property type="match status" value="1"/>
</dbReference>
<accession>A0ABW0D1Z2</accession>
<name>A0ABW0D1Z2_STRFI</name>
<dbReference type="SUPFAM" id="SSF56219">
    <property type="entry name" value="DNase I-like"/>
    <property type="match status" value="1"/>
</dbReference>
<dbReference type="Pfam" id="PF03372">
    <property type="entry name" value="Exo_endo_phos"/>
    <property type="match status" value="1"/>
</dbReference>
<feature type="domain" description="Endonuclease/exonuclease/phosphatase" evidence="1">
    <location>
        <begin position="56"/>
        <end position="277"/>
    </location>
</feature>
<organism evidence="2 3">
    <name type="scientific">Streptomyces fimbriatus</name>
    <dbReference type="NCBI Taxonomy" id="68197"/>
    <lineage>
        <taxon>Bacteria</taxon>
        <taxon>Bacillati</taxon>
        <taxon>Actinomycetota</taxon>
        <taxon>Actinomycetes</taxon>
        <taxon>Kitasatosporales</taxon>
        <taxon>Streptomycetaceae</taxon>
        <taxon>Streptomyces</taxon>
    </lineage>
</organism>
<evidence type="ECO:0000313" key="3">
    <source>
        <dbReference type="Proteomes" id="UP001596156"/>
    </source>
</evidence>
<proteinExistence type="predicted"/>
<dbReference type="RefSeq" id="WP_344643075.1">
    <property type="nucleotide sequence ID" value="NZ_BAAASS010000003.1"/>
</dbReference>
<evidence type="ECO:0000313" key="2">
    <source>
        <dbReference type="EMBL" id="MFC5223452.1"/>
    </source>
</evidence>
<dbReference type="Proteomes" id="UP001596156">
    <property type="component" value="Unassembled WGS sequence"/>
</dbReference>
<keyword evidence="2" id="KW-0378">Hydrolase</keyword>
<dbReference type="InterPro" id="IPR036691">
    <property type="entry name" value="Endo/exonu/phosph_ase_sf"/>
</dbReference>
<sequence>MRGNVRTWLTAGAAALAVILGLSVTAPGGQGRATPDRRTLRVLHYNLCGAAAVCPWNAGSSGPGTSVARLVREAVRHDPDVVTLNEICLTQYAALKEQLARAGRPMDGTYASSQNNVPACGSSGRFGTAVLSREDVPDGKQWYHPFRHTGGETYTNGGRTVTVRRGLLCADTRFAGGRLIACTAHTYARAPEQLREIRDWTADPAAFPVDVPVVVAGDFNLPPAAPALSHLTGGFAEADEADREPTAGTRKIDYVFADRRHFAVEDGDAEKYAESDHALLKGRFTLRTP</sequence>
<keyword evidence="2" id="KW-0540">Nuclease</keyword>